<feature type="signal peptide" evidence="1">
    <location>
        <begin position="1"/>
        <end position="26"/>
    </location>
</feature>
<dbReference type="AlphaFoldDB" id="A0A071MG44"/>
<dbReference type="InterPro" id="IPR007372">
    <property type="entry name" value="Lipid/polyisoprenoid-bd_YceI"/>
</dbReference>
<feature type="domain" description="Lipid/polyisoprenoid-binding YceI-like" evidence="2">
    <location>
        <begin position="25"/>
        <end position="185"/>
    </location>
</feature>
<reference evidence="3" key="1">
    <citation type="submission" date="2014-04" db="EMBL/GenBank/DDBJ databases">
        <title>In planta biocontrol of soil-borne Fusarium wilt of banana through a plant endophytic bacterium, Burkholderia cenocepacia 869T2.</title>
        <authorList>
            <person name="Ho Y.-N."/>
            <person name="Chiang H.-M."/>
            <person name="Chao C.-P."/>
            <person name="Su C.-C."/>
            <person name="Hsu H.-F."/>
            <person name="Guo C.-T."/>
            <person name="Hsieh J.-L."/>
            <person name="Huang C.-C."/>
        </authorList>
    </citation>
    <scope>NUCLEOTIDE SEQUENCE [LARGE SCALE GENOMIC DNA]</scope>
    <source>
        <strain evidence="3">869T2</strain>
    </source>
</reference>
<dbReference type="InterPro" id="IPR036761">
    <property type="entry name" value="TTHA0802/YceI-like_sf"/>
</dbReference>
<feature type="chain" id="PRO_5001677729" evidence="1">
    <location>
        <begin position="27"/>
        <end position="186"/>
    </location>
</feature>
<dbReference type="PANTHER" id="PTHR34406:SF1">
    <property type="entry name" value="PROTEIN YCEI"/>
    <property type="match status" value="1"/>
</dbReference>
<evidence type="ECO:0000313" key="3">
    <source>
        <dbReference type="EMBL" id="KEA59678.1"/>
    </source>
</evidence>
<comment type="caution">
    <text evidence="3">The sequence shown here is derived from an EMBL/GenBank/DDBJ whole genome shotgun (WGS) entry which is preliminary data.</text>
</comment>
<evidence type="ECO:0000256" key="1">
    <source>
        <dbReference type="SAM" id="SignalP"/>
    </source>
</evidence>
<accession>A0A071MG44</accession>
<gene>
    <name evidence="3" type="ORF">DT99_08680</name>
</gene>
<dbReference type="EMBL" id="JJOA01000008">
    <property type="protein sequence ID" value="KEA59678.1"/>
    <property type="molecule type" value="Genomic_DNA"/>
</dbReference>
<organism evidence="3">
    <name type="scientific">Burkholderia cenocepacia</name>
    <dbReference type="NCBI Taxonomy" id="95486"/>
    <lineage>
        <taxon>Bacteria</taxon>
        <taxon>Pseudomonadati</taxon>
        <taxon>Pseudomonadota</taxon>
        <taxon>Betaproteobacteria</taxon>
        <taxon>Burkholderiales</taxon>
        <taxon>Burkholderiaceae</taxon>
        <taxon>Burkholderia</taxon>
        <taxon>Burkholderia cepacia complex</taxon>
    </lineage>
</organism>
<sequence length="186" mass="19531">MKVSFSRSMLTAFAAAALVASGAAHADVDLAKSKVSAVSKQMNVPTEGAFKKFSAQVKFDPAKAAQGSAQMTIDIASFDLGDKMYNDQVAGKDWFDAKAYPQATFVSSAIAPAGGNKYNVTGKLTIKGKSETVTVPVTVAQSGATQTFDGVLPIKRSAFNVGTGEWKDTSIVADEVQIKFHLVATK</sequence>
<keyword evidence="1" id="KW-0732">Signal</keyword>
<dbReference type="Pfam" id="PF04264">
    <property type="entry name" value="YceI"/>
    <property type="match status" value="1"/>
</dbReference>
<name>A0A071MG44_9BURK</name>
<protein>
    <submittedName>
        <fullName evidence="3">Polyisoprenoid-binding protein</fullName>
    </submittedName>
</protein>
<dbReference type="OrthoDB" id="1247465at2"/>
<dbReference type="SMART" id="SM00867">
    <property type="entry name" value="YceI"/>
    <property type="match status" value="1"/>
</dbReference>
<dbReference type="SUPFAM" id="SSF101874">
    <property type="entry name" value="YceI-like"/>
    <property type="match status" value="1"/>
</dbReference>
<evidence type="ECO:0000259" key="2">
    <source>
        <dbReference type="SMART" id="SM00867"/>
    </source>
</evidence>
<proteinExistence type="predicted"/>
<dbReference type="Gene3D" id="2.40.128.110">
    <property type="entry name" value="Lipid/polyisoprenoid-binding, YceI-like"/>
    <property type="match status" value="1"/>
</dbReference>
<dbReference type="PANTHER" id="PTHR34406">
    <property type="entry name" value="PROTEIN YCEI"/>
    <property type="match status" value="1"/>
</dbReference>